<dbReference type="AlphaFoldDB" id="A0AAV4ZTK1"/>
<protein>
    <recommendedName>
        <fullName evidence="3">Type III secretion protein</fullName>
    </recommendedName>
</protein>
<gene>
    <name evidence="1" type="ORF">BHAOGJBA_5027</name>
</gene>
<evidence type="ECO:0000313" key="1">
    <source>
        <dbReference type="EMBL" id="GJD91479.1"/>
    </source>
</evidence>
<dbReference type="Proteomes" id="UP001055247">
    <property type="component" value="Unassembled WGS sequence"/>
</dbReference>
<dbReference type="SUPFAM" id="SSF69635">
    <property type="entry name" value="Type III secretory system chaperone-like"/>
    <property type="match status" value="1"/>
</dbReference>
<dbReference type="GO" id="GO:0030254">
    <property type="term" value="P:protein secretion by the type III secretion system"/>
    <property type="evidence" value="ECO:0007669"/>
    <property type="project" value="InterPro"/>
</dbReference>
<reference evidence="1" key="1">
    <citation type="journal article" date="2016" name="Front. Microbiol.">
        <title>Genome Sequence of the Piezophilic, Mesophilic Sulfate-Reducing Bacterium Desulfovibrio indicus J2T.</title>
        <authorList>
            <person name="Cao J."/>
            <person name="Maignien L."/>
            <person name="Shao Z."/>
            <person name="Alain K."/>
            <person name="Jebbar M."/>
        </authorList>
    </citation>
    <scope>NUCLEOTIDE SEQUENCE</scope>
    <source>
        <strain evidence="1">DSM 16372</strain>
    </source>
</reference>
<evidence type="ECO:0008006" key="3">
    <source>
        <dbReference type="Google" id="ProtNLM"/>
    </source>
</evidence>
<dbReference type="Gene3D" id="3.30.1460.10">
    <property type="match status" value="1"/>
</dbReference>
<organism evidence="1 2">
    <name type="scientific">Methylobacterium hispanicum</name>
    <dbReference type="NCBI Taxonomy" id="270350"/>
    <lineage>
        <taxon>Bacteria</taxon>
        <taxon>Pseudomonadati</taxon>
        <taxon>Pseudomonadota</taxon>
        <taxon>Alphaproteobacteria</taxon>
        <taxon>Hyphomicrobiales</taxon>
        <taxon>Methylobacteriaceae</taxon>
        <taxon>Methylobacterium</taxon>
    </lineage>
</organism>
<keyword evidence="2" id="KW-1185">Reference proteome</keyword>
<reference evidence="1" key="2">
    <citation type="submission" date="2021-08" db="EMBL/GenBank/DDBJ databases">
        <authorList>
            <person name="Tani A."/>
            <person name="Ola A."/>
            <person name="Ogura Y."/>
            <person name="Katsura K."/>
            <person name="Hayashi T."/>
        </authorList>
    </citation>
    <scope>NUCLEOTIDE SEQUENCE</scope>
    <source>
        <strain evidence="1">DSM 16372</strain>
    </source>
</reference>
<sequence>MPARTSGAGVAYSDGSTIGEALRALLGPEAGLDADGRVRLDFRGDVTLVLECPAGAEVAFLHAAVLRSDAAEHLRSALSWNLFGLPLPGAWLAFDAPERTILLCRTVPRRCDGGQLDTILAEHLGAVATLRERFAAASGEPEAAQPFASESYTFRL</sequence>
<accession>A0AAV4ZTK1</accession>
<evidence type="ECO:0000313" key="2">
    <source>
        <dbReference type="Proteomes" id="UP001055247"/>
    </source>
</evidence>
<comment type="caution">
    <text evidence="1">The sequence shown here is derived from an EMBL/GenBank/DDBJ whole genome shotgun (WGS) entry which is preliminary data.</text>
</comment>
<name>A0AAV4ZTK1_9HYPH</name>
<dbReference type="EMBL" id="BPQO01000027">
    <property type="protein sequence ID" value="GJD91479.1"/>
    <property type="molecule type" value="Genomic_DNA"/>
</dbReference>
<proteinExistence type="predicted"/>
<dbReference type="Pfam" id="PF05932">
    <property type="entry name" value="CesT"/>
    <property type="match status" value="1"/>
</dbReference>
<dbReference type="InterPro" id="IPR010261">
    <property type="entry name" value="Tir_chaperone"/>
</dbReference>